<accession>K4AP31</accession>
<evidence type="ECO:0000313" key="2">
    <source>
        <dbReference type="Proteomes" id="UP000004995"/>
    </source>
</evidence>
<sequence>MECQNNLRFETERVHMNTVMIYQILSTIQDIQFFKIGK</sequence>
<proteinExistence type="predicted"/>
<dbReference type="AlphaFoldDB" id="K4AP31"/>
<reference evidence="2" key="1">
    <citation type="journal article" date="2012" name="Nat. Biotechnol.">
        <title>Reference genome sequence of the model plant Setaria.</title>
        <authorList>
            <person name="Bennetzen J.L."/>
            <person name="Schmutz J."/>
            <person name="Wang H."/>
            <person name="Percifield R."/>
            <person name="Hawkins J."/>
            <person name="Pontaroli A.C."/>
            <person name="Estep M."/>
            <person name="Feng L."/>
            <person name="Vaughn J.N."/>
            <person name="Grimwood J."/>
            <person name="Jenkins J."/>
            <person name="Barry K."/>
            <person name="Lindquist E."/>
            <person name="Hellsten U."/>
            <person name="Deshpande S."/>
            <person name="Wang X."/>
            <person name="Wu X."/>
            <person name="Mitros T."/>
            <person name="Triplett J."/>
            <person name="Yang X."/>
            <person name="Ye C.Y."/>
            <person name="Mauro-Herrera M."/>
            <person name="Wang L."/>
            <person name="Li P."/>
            <person name="Sharma M."/>
            <person name="Sharma R."/>
            <person name="Ronald P.C."/>
            <person name="Panaud O."/>
            <person name="Kellogg E.A."/>
            <person name="Brutnell T.P."/>
            <person name="Doust A.N."/>
            <person name="Tuskan G.A."/>
            <person name="Rokhsar D."/>
            <person name="Devos K.M."/>
        </authorList>
    </citation>
    <scope>NUCLEOTIDE SEQUENCE [LARGE SCALE GENOMIC DNA]</scope>
    <source>
        <strain evidence="2">cv. Yugu1</strain>
    </source>
</reference>
<dbReference type="InParanoid" id="K4AP31"/>
<dbReference type="HOGENOM" id="CLU_3336524_0_0_1"/>
<evidence type="ECO:0000313" key="1">
    <source>
        <dbReference type="EnsemblPlants" id="KQK90885"/>
    </source>
</evidence>
<keyword evidence="2" id="KW-1185">Reference proteome</keyword>
<name>K4AP31_SETIT</name>
<dbReference type="Gramene" id="KQK90885">
    <property type="protein sequence ID" value="KQK90885"/>
    <property type="gene ID" value="SETIT_040679mg"/>
</dbReference>
<dbReference type="EMBL" id="AGNK02005985">
    <property type="status" value="NOT_ANNOTATED_CDS"/>
    <property type="molecule type" value="Genomic_DNA"/>
</dbReference>
<dbReference type="Proteomes" id="UP000004995">
    <property type="component" value="Unassembled WGS sequence"/>
</dbReference>
<organism evidence="1 2">
    <name type="scientific">Setaria italica</name>
    <name type="common">Foxtail millet</name>
    <name type="synonym">Panicum italicum</name>
    <dbReference type="NCBI Taxonomy" id="4555"/>
    <lineage>
        <taxon>Eukaryota</taxon>
        <taxon>Viridiplantae</taxon>
        <taxon>Streptophyta</taxon>
        <taxon>Embryophyta</taxon>
        <taxon>Tracheophyta</taxon>
        <taxon>Spermatophyta</taxon>
        <taxon>Magnoliopsida</taxon>
        <taxon>Liliopsida</taxon>
        <taxon>Poales</taxon>
        <taxon>Poaceae</taxon>
        <taxon>PACMAD clade</taxon>
        <taxon>Panicoideae</taxon>
        <taxon>Panicodae</taxon>
        <taxon>Paniceae</taxon>
        <taxon>Cenchrinae</taxon>
        <taxon>Setaria</taxon>
    </lineage>
</organism>
<protein>
    <submittedName>
        <fullName evidence="1">Uncharacterized protein</fullName>
    </submittedName>
</protein>
<reference evidence="1" key="2">
    <citation type="submission" date="2018-08" db="UniProtKB">
        <authorList>
            <consortium name="EnsemblPlants"/>
        </authorList>
    </citation>
    <scope>IDENTIFICATION</scope>
    <source>
        <strain evidence="1">Yugu1</strain>
    </source>
</reference>
<dbReference type="EnsemblPlants" id="KQK90885">
    <property type="protein sequence ID" value="KQK90885"/>
    <property type="gene ID" value="SETIT_040679mg"/>
</dbReference>